<feature type="region of interest" description="Disordered" evidence="1">
    <location>
        <begin position="170"/>
        <end position="197"/>
    </location>
</feature>
<gene>
    <name evidence="3" type="ORF">PODCO_307010</name>
</gene>
<keyword evidence="2" id="KW-0812">Transmembrane</keyword>
<proteinExistence type="predicted"/>
<keyword evidence="2" id="KW-1133">Transmembrane helix</keyword>
<organism evidence="3 4">
    <name type="scientific">Podospora comata</name>
    <dbReference type="NCBI Taxonomy" id="48703"/>
    <lineage>
        <taxon>Eukaryota</taxon>
        <taxon>Fungi</taxon>
        <taxon>Dikarya</taxon>
        <taxon>Ascomycota</taxon>
        <taxon>Pezizomycotina</taxon>
        <taxon>Sordariomycetes</taxon>
        <taxon>Sordariomycetidae</taxon>
        <taxon>Sordariales</taxon>
        <taxon>Podosporaceae</taxon>
        <taxon>Podospora</taxon>
    </lineage>
</organism>
<dbReference type="PANTHER" id="PTHR39219">
    <property type="entry name" value="ER MEMBRANE PROTEIN COMPLEX SUBUNIT 10"/>
    <property type="match status" value="1"/>
</dbReference>
<reference evidence="3" key="1">
    <citation type="submission" date="2018-02" db="EMBL/GenBank/DDBJ databases">
        <authorList>
            <person name="Silar P."/>
        </authorList>
    </citation>
    <scope>NUCLEOTIDE SEQUENCE [LARGE SCALE GENOMIC DNA]</scope>
    <source>
        <strain evidence="3">T</strain>
    </source>
</reference>
<evidence type="ECO:0000256" key="2">
    <source>
        <dbReference type="SAM" id="Phobius"/>
    </source>
</evidence>
<keyword evidence="4" id="KW-1185">Reference proteome</keyword>
<accession>A0ABY6S7A1</accession>
<dbReference type="PANTHER" id="PTHR39219:SF1">
    <property type="entry name" value="ER MEMBRANE PROTEIN COMPLEX SUBUNIT 10"/>
    <property type="match status" value="1"/>
</dbReference>
<evidence type="ECO:0000313" key="3">
    <source>
        <dbReference type="EMBL" id="VBB77345.1"/>
    </source>
</evidence>
<feature type="region of interest" description="Disordered" evidence="1">
    <location>
        <begin position="61"/>
        <end position="114"/>
    </location>
</feature>
<evidence type="ECO:0000256" key="1">
    <source>
        <dbReference type="SAM" id="MobiDB-lite"/>
    </source>
</evidence>
<keyword evidence="2" id="KW-0472">Membrane</keyword>
<dbReference type="EMBL" id="LR026966">
    <property type="protein sequence ID" value="VBB77345.1"/>
    <property type="molecule type" value="Genomic_DNA"/>
</dbReference>
<sequence length="464" mass="50858">MHIALNTTIRLQVSSFSQTMVVEFGKVMLKTSDDGIFGLLRQTVMISFILNCSKDDVDEPLPIPQHSAKTAGPKAGGDVHLSSMPRPGASSPIQFQSRPGFLSPNRQPKHKPATMKPSHLLSAFAALATAVTAQEYDDDVTYTSPPTGRIAPVYIQPISSSSPPVLLAELNYHPSSSTNPSSEEDAPAPSVLSYEPPEFDPETKLVRVGVYDEKTGRWASSAAVVSVENFGQGYQPNFVLNVDEKGEEVVGVVVRGVRVDAGQTRNFGPRVVVRGMERGRQPGLGKPVVLSAEGRKVEVEERSFLQKWVAMMDDIMGVCANVRIGTGGRFFWVLFCCWEVVEMGNERFWAYHHEFLAFIMAFSAVFFLGACVMACGGLFVYSTRGRRWCCSFPWTRTGFSDQAVATLSLQSPVPIHRSAASCRSRLVDHSMAFARRSAARALTQWASWWLLPSALGPLSAGCQW</sequence>
<evidence type="ECO:0000313" key="4">
    <source>
        <dbReference type="Proteomes" id="UP000280685"/>
    </source>
</evidence>
<name>A0ABY6S7A1_PODCO</name>
<dbReference type="Proteomes" id="UP000280685">
    <property type="component" value="Chromosome 3"/>
</dbReference>
<feature type="transmembrane region" description="Helical" evidence="2">
    <location>
        <begin position="355"/>
        <end position="381"/>
    </location>
</feature>
<protein>
    <submittedName>
        <fullName evidence="3">Uncharacterized protein</fullName>
    </submittedName>
</protein>